<reference evidence="1 2" key="1">
    <citation type="submission" date="2019-11" db="EMBL/GenBank/DDBJ databases">
        <title>Paenibacillus monticola sp. nov., a novel PGPR strain isolated from mountain sample in China.</title>
        <authorList>
            <person name="Zhao Q."/>
            <person name="Li H.-P."/>
            <person name="Zhang J.-L."/>
        </authorList>
    </citation>
    <scope>NUCLEOTIDE SEQUENCE [LARGE SCALE GENOMIC DNA]</scope>
    <source>
        <strain evidence="1 2">LC-T2</strain>
    </source>
</reference>
<gene>
    <name evidence="1" type="ORF">GJB61_21125</name>
</gene>
<dbReference type="AlphaFoldDB" id="A0A7X2H8K0"/>
<dbReference type="Proteomes" id="UP000463051">
    <property type="component" value="Unassembled WGS sequence"/>
</dbReference>
<dbReference type="EMBL" id="WJXB01000009">
    <property type="protein sequence ID" value="MRN55489.1"/>
    <property type="molecule type" value="Genomic_DNA"/>
</dbReference>
<name>A0A7X2H8K0_9BACL</name>
<keyword evidence="2" id="KW-1185">Reference proteome</keyword>
<organism evidence="1 2">
    <name type="scientific">Paenibacillus monticola</name>
    <dbReference type="NCBI Taxonomy" id="2666075"/>
    <lineage>
        <taxon>Bacteria</taxon>
        <taxon>Bacillati</taxon>
        <taxon>Bacillota</taxon>
        <taxon>Bacilli</taxon>
        <taxon>Bacillales</taxon>
        <taxon>Paenibacillaceae</taxon>
        <taxon>Paenibacillus</taxon>
    </lineage>
</organism>
<sequence>MAQSRLSRIEVFAFNEPQAVHHGMIASESDRYGILKLTSHNEHSWGACIITNNAKIFDLIKWATFLRSIRNCQLDEALNIVKCQSMVWEPDQLVMVQMALLDLRAKLQGKFLTGHIQLDRLHVAVAGGNSRAGRLYYKPSKALSGMSLQKRSWPDWNTAELMDKSIAYFSIL</sequence>
<protein>
    <submittedName>
        <fullName evidence="1">Uncharacterized protein</fullName>
    </submittedName>
</protein>
<accession>A0A7X2H8K0</accession>
<evidence type="ECO:0000313" key="2">
    <source>
        <dbReference type="Proteomes" id="UP000463051"/>
    </source>
</evidence>
<evidence type="ECO:0000313" key="1">
    <source>
        <dbReference type="EMBL" id="MRN55489.1"/>
    </source>
</evidence>
<dbReference type="RefSeq" id="WP_154121002.1">
    <property type="nucleotide sequence ID" value="NZ_WJXB01000009.1"/>
</dbReference>
<proteinExistence type="predicted"/>
<comment type="caution">
    <text evidence="1">The sequence shown here is derived from an EMBL/GenBank/DDBJ whole genome shotgun (WGS) entry which is preliminary data.</text>
</comment>